<keyword evidence="2" id="KW-1185">Reference proteome</keyword>
<dbReference type="EMBL" id="BQNB010014623">
    <property type="protein sequence ID" value="GJT30405.1"/>
    <property type="molecule type" value="Genomic_DNA"/>
</dbReference>
<gene>
    <name evidence="1" type="ORF">Tco_0910680</name>
</gene>
<proteinExistence type="predicted"/>
<protein>
    <submittedName>
        <fullName evidence="1">Uncharacterized protein</fullName>
    </submittedName>
</protein>
<accession>A0ABQ5CTK9</accession>
<name>A0ABQ5CTK9_9ASTR</name>
<reference evidence="1" key="2">
    <citation type="submission" date="2022-01" db="EMBL/GenBank/DDBJ databases">
        <authorList>
            <person name="Yamashiro T."/>
            <person name="Shiraishi A."/>
            <person name="Satake H."/>
            <person name="Nakayama K."/>
        </authorList>
    </citation>
    <scope>NUCLEOTIDE SEQUENCE</scope>
</reference>
<comment type="caution">
    <text evidence="1">The sequence shown here is derived from an EMBL/GenBank/DDBJ whole genome shotgun (WGS) entry which is preliminary data.</text>
</comment>
<reference evidence="1" key="1">
    <citation type="journal article" date="2022" name="Int. J. Mol. Sci.">
        <title>Draft Genome of Tanacetum Coccineum: Genomic Comparison of Closely Related Tanacetum-Family Plants.</title>
        <authorList>
            <person name="Yamashiro T."/>
            <person name="Shiraishi A."/>
            <person name="Nakayama K."/>
            <person name="Satake H."/>
        </authorList>
    </citation>
    <scope>NUCLEOTIDE SEQUENCE</scope>
</reference>
<organism evidence="1 2">
    <name type="scientific">Tanacetum coccineum</name>
    <dbReference type="NCBI Taxonomy" id="301880"/>
    <lineage>
        <taxon>Eukaryota</taxon>
        <taxon>Viridiplantae</taxon>
        <taxon>Streptophyta</taxon>
        <taxon>Embryophyta</taxon>
        <taxon>Tracheophyta</taxon>
        <taxon>Spermatophyta</taxon>
        <taxon>Magnoliopsida</taxon>
        <taxon>eudicotyledons</taxon>
        <taxon>Gunneridae</taxon>
        <taxon>Pentapetalae</taxon>
        <taxon>asterids</taxon>
        <taxon>campanulids</taxon>
        <taxon>Asterales</taxon>
        <taxon>Asteraceae</taxon>
        <taxon>Asteroideae</taxon>
        <taxon>Anthemideae</taxon>
        <taxon>Anthemidinae</taxon>
        <taxon>Tanacetum</taxon>
    </lineage>
</organism>
<sequence length="340" mass="38775">MKKWVDEKRRHTEFEVQDQVMVKLLLNNSSHLGMCIRGRYEDMKALFPLIERVGKESCRLQLPPNLKICLVFHVTFLKPYHGDGNVRNEGVQEGNNRGCNFTRSRDSMRMSRQGRLEIVAHEAVIVSDLSGEESWDGSESDLSLASHLILYRVSLYAAIELICQHLIYDVMEVIKQIDLNKNVVEDDNDLESKKEDVMEEDADIEAVVEEITGCMKTPKANSDWEPHIQGIHIPVEGTYIDVERRSGMMDNRRSIDSIFVKLQIHPLLIAADMRRLCRSCFTIEYQICWKVFYTELSSYLKMGLEALIAILDGMNNADKKTSHVGVVGGVLDVLANLDLS</sequence>
<dbReference type="Proteomes" id="UP001151760">
    <property type="component" value="Unassembled WGS sequence"/>
</dbReference>
<evidence type="ECO:0000313" key="1">
    <source>
        <dbReference type="EMBL" id="GJT30405.1"/>
    </source>
</evidence>
<evidence type="ECO:0000313" key="2">
    <source>
        <dbReference type="Proteomes" id="UP001151760"/>
    </source>
</evidence>